<evidence type="ECO:0000313" key="3">
    <source>
        <dbReference type="Proteomes" id="UP000821853"/>
    </source>
</evidence>
<keyword evidence="3" id="KW-1185">Reference proteome</keyword>
<proteinExistence type="predicted"/>
<dbReference type="VEuPathDB" id="VectorBase:HLOH_052805"/>
<feature type="region of interest" description="Disordered" evidence="1">
    <location>
        <begin position="44"/>
        <end position="120"/>
    </location>
</feature>
<dbReference type="Proteomes" id="UP000821853">
    <property type="component" value="Chromosome 9"/>
</dbReference>
<dbReference type="EMBL" id="JABSTR010000011">
    <property type="protein sequence ID" value="KAH9382465.1"/>
    <property type="molecule type" value="Genomic_DNA"/>
</dbReference>
<gene>
    <name evidence="2" type="ORF">HPB48_023062</name>
</gene>
<sequence>MQASPPKTLFFNSTTTSIFTHPNAITRTHFYHCVYNFLSSRTATIRPRHTQSAPFTMPNRGTRKPHSKPPPSPPIQLSIRSSPVPHVSQPSLLGLTITHNRSPAKRSACSRSKTATRARE</sequence>
<accession>A0A9J6H5W6</accession>
<feature type="compositionally biased region" description="Polar residues" evidence="1">
    <location>
        <begin position="109"/>
        <end position="120"/>
    </location>
</feature>
<name>A0A9J6H5W6_HAELO</name>
<evidence type="ECO:0000313" key="2">
    <source>
        <dbReference type="EMBL" id="KAH9382465.1"/>
    </source>
</evidence>
<comment type="caution">
    <text evidence="2">The sequence shown here is derived from an EMBL/GenBank/DDBJ whole genome shotgun (WGS) entry which is preliminary data.</text>
</comment>
<reference evidence="2 3" key="1">
    <citation type="journal article" date="2020" name="Cell">
        <title>Large-Scale Comparative Analyses of Tick Genomes Elucidate Their Genetic Diversity and Vector Capacities.</title>
        <authorList>
            <consortium name="Tick Genome and Microbiome Consortium (TIGMIC)"/>
            <person name="Jia N."/>
            <person name="Wang J."/>
            <person name="Shi W."/>
            <person name="Du L."/>
            <person name="Sun Y."/>
            <person name="Zhan W."/>
            <person name="Jiang J.F."/>
            <person name="Wang Q."/>
            <person name="Zhang B."/>
            <person name="Ji P."/>
            <person name="Bell-Sakyi L."/>
            <person name="Cui X.M."/>
            <person name="Yuan T.T."/>
            <person name="Jiang B.G."/>
            <person name="Yang W.F."/>
            <person name="Lam T.T."/>
            <person name="Chang Q.C."/>
            <person name="Ding S.J."/>
            <person name="Wang X.J."/>
            <person name="Zhu J.G."/>
            <person name="Ruan X.D."/>
            <person name="Zhao L."/>
            <person name="Wei J.T."/>
            <person name="Ye R.Z."/>
            <person name="Que T.C."/>
            <person name="Du C.H."/>
            <person name="Zhou Y.H."/>
            <person name="Cheng J.X."/>
            <person name="Dai P.F."/>
            <person name="Guo W.B."/>
            <person name="Han X.H."/>
            <person name="Huang E.J."/>
            <person name="Li L.F."/>
            <person name="Wei W."/>
            <person name="Gao Y.C."/>
            <person name="Liu J.Z."/>
            <person name="Shao H.Z."/>
            <person name="Wang X."/>
            <person name="Wang C.C."/>
            <person name="Yang T.C."/>
            <person name="Huo Q.B."/>
            <person name="Li W."/>
            <person name="Chen H.Y."/>
            <person name="Chen S.E."/>
            <person name="Zhou L.G."/>
            <person name="Ni X.B."/>
            <person name="Tian J.H."/>
            <person name="Sheng Y."/>
            <person name="Liu T."/>
            <person name="Pan Y.S."/>
            <person name="Xia L.Y."/>
            <person name="Li J."/>
            <person name="Zhao F."/>
            <person name="Cao W.C."/>
        </authorList>
    </citation>
    <scope>NUCLEOTIDE SEQUENCE [LARGE SCALE GENOMIC DNA]</scope>
    <source>
        <strain evidence="2">HaeL-2018</strain>
    </source>
</reference>
<organism evidence="2 3">
    <name type="scientific">Haemaphysalis longicornis</name>
    <name type="common">Bush tick</name>
    <dbReference type="NCBI Taxonomy" id="44386"/>
    <lineage>
        <taxon>Eukaryota</taxon>
        <taxon>Metazoa</taxon>
        <taxon>Ecdysozoa</taxon>
        <taxon>Arthropoda</taxon>
        <taxon>Chelicerata</taxon>
        <taxon>Arachnida</taxon>
        <taxon>Acari</taxon>
        <taxon>Parasitiformes</taxon>
        <taxon>Ixodida</taxon>
        <taxon>Ixodoidea</taxon>
        <taxon>Ixodidae</taxon>
        <taxon>Haemaphysalinae</taxon>
        <taxon>Haemaphysalis</taxon>
    </lineage>
</organism>
<evidence type="ECO:0000256" key="1">
    <source>
        <dbReference type="SAM" id="MobiDB-lite"/>
    </source>
</evidence>
<protein>
    <submittedName>
        <fullName evidence="2">Uncharacterized protein</fullName>
    </submittedName>
</protein>
<dbReference type="AlphaFoldDB" id="A0A9J6H5W6"/>